<feature type="transmembrane region" description="Helical" evidence="2">
    <location>
        <begin position="7"/>
        <end position="25"/>
    </location>
</feature>
<comment type="caution">
    <text evidence="3">The sequence shown here is derived from an EMBL/GenBank/DDBJ whole genome shotgun (WGS) entry which is preliminary data.</text>
</comment>
<dbReference type="AlphaFoldDB" id="A0AAV6FHC3"/>
<dbReference type="Proteomes" id="UP000823561">
    <property type="component" value="Chromosome 24"/>
</dbReference>
<evidence type="ECO:0000256" key="2">
    <source>
        <dbReference type="SAM" id="Phobius"/>
    </source>
</evidence>
<protein>
    <submittedName>
        <fullName evidence="3">Uncharacterized protein</fullName>
    </submittedName>
</protein>
<keyword evidence="2" id="KW-0472">Membrane</keyword>
<keyword evidence="2" id="KW-0812">Transmembrane</keyword>
<gene>
    <name evidence="3" type="ORF">AALO_G00301280</name>
</gene>
<dbReference type="EMBL" id="JADWDJ010000024">
    <property type="protein sequence ID" value="KAG5261211.1"/>
    <property type="molecule type" value="Genomic_DNA"/>
</dbReference>
<feature type="transmembrane region" description="Helical" evidence="2">
    <location>
        <begin position="63"/>
        <end position="83"/>
    </location>
</feature>
<feature type="transmembrane region" description="Helical" evidence="2">
    <location>
        <begin position="103"/>
        <end position="129"/>
    </location>
</feature>
<proteinExistence type="predicted"/>
<accession>A0AAV6FHC3</accession>
<keyword evidence="2" id="KW-1133">Transmembrane helix</keyword>
<name>A0AAV6FHC3_9TELE</name>
<evidence type="ECO:0000313" key="3">
    <source>
        <dbReference type="EMBL" id="KAG5261211.1"/>
    </source>
</evidence>
<sequence length="249" mass="27397">MNEDFGFICGFIFFIIFFNMTSSSLNSTSTFSTRISVLTHISPLAFSLSIPAHRALLKELHHFTTIGSTFSYCNVLSSVSLNYRDQFKFQCPPWKGVMPVREFVSAAGSACTICIFGNFGIAITIMISLCNSHRFGDSDDSEEPENGDFASLRYLPTRLVYQLKPQAQANCTGKLHHLAECQAAESLPLNLEKTEKAPHHGAGPQHSSPQLPAPAPAFNIQRVTQGTAVPQAILKNIFVCRNPRPTLSI</sequence>
<keyword evidence="4" id="KW-1185">Reference proteome</keyword>
<organism evidence="3 4">
    <name type="scientific">Alosa alosa</name>
    <name type="common">allis shad</name>
    <dbReference type="NCBI Taxonomy" id="278164"/>
    <lineage>
        <taxon>Eukaryota</taxon>
        <taxon>Metazoa</taxon>
        <taxon>Chordata</taxon>
        <taxon>Craniata</taxon>
        <taxon>Vertebrata</taxon>
        <taxon>Euteleostomi</taxon>
        <taxon>Actinopterygii</taxon>
        <taxon>Neopterygii</taxon>
        <taxon>Teleostei</taxon>
        <taxon>Clupei</taxon>
        <taxon>Clupeiformes</taxon>
        <taxon>Clupeoidei</taxon>
        <taxon>Clupeidae</taxon>
        <taxon>Alosa</taxon>
    </lineage>
</organism>
<evidence type="ECO:0000313" key="4">
    <source>
        <dbReference type="Proteomes" id="UP000823561"/>
    </source>
</evidence>
<feature type="region of interest" description="Disordered" evidence="1">
    <location>
        <begin position="195"/>
        <end position="215"/>
    </location>
</feature>
<reference evidence="3" key="1">
    <citation type="submission" date="2020-10" db="EMBL/GenBank/DDBJ databases">
        <title>Chromosome-scale genome assembly of the Allis shad, Alosa alosa.</title>
        <authorList>
            <person name="Margot Z."/>
            <person name="Christophe K."/>
            <person name="Cabau C."/>
            <person name="Louis A."/>
            <person name="Berthelot C."/>
            <person name="Parey E."/>
            <person name="Roest Crollius H."/>
            <person name="Montfort J."/>
            <person name="Robinson-Rechavi M."/>
            <person name="Bucao C."/>
            <person name="Bouchez O."/>
            <person name="Gislard M."/>
            <person name="Lluch J."/>
            <person name="Milhes M."/>
            <person name="Lampietro C."/>
            <person name="Lopez Roques C."/>
            <person name="Donnadieu C."/>
            <person name="Braasch I."/>
            <person name="Desvignes T."/>
            <person name="Postlethwait J."/>
            <person name="Bobe J."/>
            <person name="Guiguen Y."/>
        </authorList>
    </citation>
    <scope>NUCLEOTIDE SEQUENCE</scope>
    <source>
        <strain evidence="3">M-15738</strain>
        <tissue evidence="3">Blood</tissue>
    </source>
</reference>
<evidence type="ECO:0000256" key="1">
    <source>
        <dbReference type="SAM" id="MobiDB-lite"/>
    </source>
</evidence>